<dbReference type="InterPro" id="IPR052059">
    <property type="entry name" value="CR_Ser/Thr_kinase"/>
</dbReference>
<dbReference type="Gene3D" id="3.30.200.20">
    <property type="entry name" value="Phosphorylase Kinase, domain 1"/>
    <property type="match status" value="1"/>
</dbReference>
<dbReference type="STRING" id="4081.A0A3Q7JJD7"/>
<evidence type="ECO:0000256" key="2">
    <source>
        <dbReference type="ARBA" id="ARBA00022741"/>
    </source>
</evidence>
<dbReference type="SUPFAM" id="SSF56112">
    <property type="entry name" value="Protein kinase-like (PK-like)"/>
    <property type="match status" value="1"/>
</dbReference>
<evidence type="ECO:0000313" key="8">
    <source>
        <dbReference type="Proteomes" id="UP000004994"/>
    </source>
</evidence>
<evidence type="ECO:0000313" key="7">
    <source>
        <dbReference type="EnsemblPlants" id="Solyc11g011875.1.1"/>
    </source>
</evidence>
<feature type="domain" description="Serine-threonine/tyrosine-protein kinase catalytic" evidence="6">
    <location>
        <begin position="69"/>
        <end position="126"/>
    </location>
</feature>
<protein>
    <recommendedName>
        <fullName evidence="6">Serine-threonine/tyrosine-protein kinase catalytic domain-containing protein</fullName>
    </recommendedName>
</protein>
<dbReference type="Gramene" id="Solyc11g011875.1.1">
    <property type="protein sequence ID" value="Solyc11g011875.1.1"/>
    <property type="gene ID" value="Solyc11g011875.1"/>
</dbReference>
<organism evidence="7">
    <name type="scientific">Solanum lycopersicum</name>
    <name type="common">Tomato</name>
    <name type="synonym">Lycopersicon esculentum</name>
    <dbReference type="NCBI Taxonomy" id="4081"/>
    <lineage>
        <taxon>Eukaryota</taxon>
        <taxon>Viridiplantae</taxon>
        <taxon>Streptophyta</taxon>
        <taxon>Embryophyta</taxon>
        <taxon>Tracheophyta</taxon>
        <taxon>Spermatophyta</taxon>
        <taxon>Magnoliopsida</taxon>
        <taxon>eudicotyledons</taxon>
        <taxon>Gunneridae</taxon>
        <taxon>Pentapetalae</taxon>
        <taxon>asterids</taxon>
        <taxon>lamiids</taxon>
        <taxon>Solanales</taxon>
        <taxon>Solanaceae</taxon>
        <taxon>Solanoideae</taxon>
        <taxon>Solaneae</taxon>
        <taxon>Solanum</taxon>
        <taxon>Solanum subgen. Lycopersicon</taxon>
    </lineage>
</organism>
<keyword evidence="2" id="KW-0547">Nucleotide-binding</keyword>
<accession>A0A3Q7JJD7</accession>
<dbReference type="AlphaFoldDB" id="A0A3Q7JJD7"/>
<keyword evidence="5" id="KW-1133">Transmembrane helix</keyword>
<evidence type="ECO:0000256" key="1">
    <source>
        <dbReference type="ARBA" id="ARBA00022679"/>
    </source>
</evidence>
<dbReference type="GO" id="GO:0005524">
    <property type="term" value="F:ATP binding"/>
    <property type="evidence" value="ECO:0007669"/>
    <property type="project" value="UniProtKB-KW"/>
</dbReference>
<evidence type="ECO:0000256" key="4">
    <source>
        <dbReference type="ARBA" id="ARBA00022840"/>
    </source>
</evidence>
<dbReference type="PANTHER" id="PTHR47973">
    <property type="entry name" value="CYSTEINE-RICH RECEPTOR-LIKE PROTEIN KINASE 3"/>
    <property type="match status" value="1"/>
</dbReference>
<proteinExistence type="predicted"/>
<name>A0A3Q7JJD7_SOLLC</name>
<evidence type="ECO:0000256" key="5">
    <source>
        <dbReference type="SAM" id="Phobius"/>
    </source>
</evidence>
<dbReference type="InterPro" id="IPR001245">
    <property type="entry name" value="Ser-Thr/Tyr_kinase_cat_dom"/>
</dbReference>
<dbReference type="GO" id="GO:0004672">
    <property type="term" value="F:protein kinase activity"/>
    <property type="evidence" value="ECO:0007669"/>
    <property type="project" value="InterPro"/>
</dbReference>
<dbReference type="Proteomes" id="UP000004994">
    <property type="component" value="Chromosome 11"/>
</dbReference>
<reference evidence="7" key="2">
    <citation type="submission" date="2019-01" db="UniProtKB">
        <authorList>
            <consortium name="EnsemblPlants"/>
        </authorList>
    </citation>
    <scope>IDENTIFICATION</scope>
    <source>
        <strain evidence="7">cv. Heinz 1706</strain>
    </source>
</reference>
<keyword evidence="4" id="KW-0067">ATP-binding</keyword>
<dbReference type="EnsemblPlants" id="Solyc11g011875.1.1">
    <property type="protein sequence ID" value="Solyc11g011875.1.1"/>
    <property type="gene ID" value="Solyc11g011875.1"/>
</dbReference>
<reference evidence="7" key="1">
    <citation type="journal article" date="2012" name="Nature">
        <title>The tomato genome sequence provides insights into fleshy fruit evolution.</title>
        <authorList>
            <consortium name="Tomato Genome Consortium"/>
        </authorList>
    </citation>
    <scope>NUCLEOTIDE SEQUENCE [LARGE SCALE GENOMIC DNA]</scope>
    <source>
        <strain evidence="7">cv. Heinz 1706</strain>
    </source>
</reference>
<keyword evidence="3" id="KW-0418">Kinase</keyword>
<evidence type="ECO:0000256" key="3">
    <source>
        <dbReference type="ARBA" id="ARBA00022777"/>
    </source>
</evidence>
<feature type="transmembrane region" description="Helical" evidence="5">
    <location>
        <begin position="20"/>
        <end position="41"/>
    </location>
</feature>
<keyword evidence="1" id="KW-0808">Transferase</keyword>
<sequence length="127" mass="13864">MNLKLVAVLYAGSSNKKKVIIGGVVGGVGLLMIVLAVFLLYRQSRKPQTPERVTDIVARVQDDINVIEQGTLKNGHVVAVKKLAMLSSRAKADFDTEVRLISNVHHCNLIRLLGCSNKGAEIVLIYQ</sequence>
<keyword evidence="8" id="KW-1185">Reference proteome</keyword>
<evidence type="ECO:0000259" key="6">
    <source>
        <dbReference type="Pfam" id="PF07714"/>
    </source>
</evidence>
<keyword evidence="5" id="KW-0812">Transmembrane</keyword>
<keyword evidence="5" id="KW-0472">Membrane</keyword>
<dbReference type="InterPro" id="IPR011009">
    <property type="entry name" value="Kinase-like_dom_sf"/>
</dbReference>
<dbReference type="InParanoid" id="A0A3Q7JJD7"/>
<dbReference type="Pfam" id="PF07714">
    <property type="entry name" value="PK_Tyr_Ser-Thr"/>
    <property type="match status" value="1"/>
</dbReference>